<keyword evidence="16" id="KW-0511">Multifunctional enzyme</keyword>
<keyword evidence="17 23" id="KW-0326">Glycosidase</keyword>
<gene>
    <name evidence="23" type="primary">mutM</name>
    <name evidence="23" type="ORF">Strain138_002247</name>
    <name evidence="24" type="ORF">Strain318_002246</name>
</gene>
<dbReference type="InterPro" id="IPR000214">
    <property type="entry name" value="Znf_DNA_glyclase/AP_lyase"/>
</dbReference>
<dbReference type="PROSITE" id="PS51068">
    <property type="entry name" value="FPG_CAT"/>
    <property type="match status" value="1"/>
</dbReference>
<dbReference type="InterPro" id="IPR015887">
    <property type="entry name" value="DNA_glyclase_Znf_dom_DNA_BS"/>
</dbReference>
<comment type="cofactor">
    <cofactor evidence="2">
        <name>Zn(2+)</name>
        <dbReference type="ChEBI" id="CHEBI:29105"/>
    </cofactor>
</comment>
<keyword evidence="14" id="KW-0234">DNA repair</keyword>
<evidence type="ECO:0000259" key="21">
    <source>
        <dbReference type="PROSITE" id="PS51066"/>
    </source>
</evidence>
<keyword evidence="8" id="KW-0479">Metal-binding</keyword>
<dbReference type="PANTHER" id="PTHR22993:SF9">
    <property type="entry name" value="FORMAMIDOPYRIMIDINE-DNA GLYCOSYLASE"/>
    <property type="match status" value="1"/>
</dbReference>
<keyword evidence="15 23" id="KW-0456">Lyase</keyword>
<dbReference type="PANTHER" id="PTHR22993">
    <property type="entry name" value="FORMAMIDOPYRIMIDINE-DNA GLYCOSYLASE"/>
    <property type="match status" value="1"/>
</dbReference>
<dbReference type="PROSITE" id="PS01242">
    <property type="entry name" value="ZF_FPG_1"/>
    <property type="match status" value="1"/>
</dbReference>
<comment type="similarity">
    <text evidence="3">Belongs to the FPG family.</text>
</comment>
<dbReference type="Pfam" id="PF06831">
    <property type="entry name" value="H2TH"/>
    <property type="match status" value="1"/>
</dbReference>
<dbReference type="Gene3D" id="1.10.8.50">
    <property type="match status" value="1"/>
</dbReference>
<evidence type="ECO:0000256" key="20">
    <source>
        <dbReference type="PROSITE-ProRule" id="PRU00391"/>
    </source>
</evidence>
<dbReference type="EC" id="3.2.2.23" evidence="5"/>
<dbReference type="NCBIfam" id="TIGR00577">
    <property type="entry name" value="fpg"/>
    <property type="match status" value="1"/>
</dbReference>
<evidence type="ECO:0000256" key="10">
    <source>
        <dbReference type="ARBA" id="ARBA00022771"/>
    </source>
</evidence>
<evidence type="ECO:0000256" key="16">
    <source>
        <dbReference type="ARBA" id="ARBA00023268"/>
    </source>
</evidence>
<dbReference type="EC" id="4.2.99.18" evidence="6"/>
<dbReference type="GO" id="GO:0003684">
    <property type="term" value="F:damaged DNA binding"/>
    <property type="evidence" value="ECO:0007669"/>
    <property type="project" value="InterPro"/>
</dbReference>
<evidence type="ECO:0000256" key="19">
    <source>
        <dbReference type="ARBA" id="ARBA00044632"/>
    </source>
</evidence>
<keyword evidence="11 23" id="KW-0378">Hydrolase</keyword>
<dbReference type="NCBIfam" id="NF002211">
    <property type="entry name" value="PRK01103.1"/>
    <property type="match status" value="1"/>
</dbReference>
<dbReference type="AlphaFoldDB" id="A0AA49JVV7"/>
<protein>
    <recommendedName>
        <fullName evidence="7">Formamidopyrimidine-DNA glycosylase</fullName>
        <ecNumber evidence="5">3.2.2.23</ecNumber>
        <ecNumber evidence="6">4.2.99.18</ecNumber>
    </recommendedName>
    <alternativeName>
        <fullName evidence="18">DNA-(apurinic or apyrimidinic site) lyase MutM</fullName>
    </alternativeName>
</protein>
<organism evidence="23">
    <name type="scientific">Pseudogemmatithrix spongiicola</name>
    <dbReference type="NCBI Taxonomy" id="3062599"/>
    <lineage>
        <taxon>Bacteria</taxon>
        <taxon>Pseudomonadati</taxon>
        <taxon>Gemmatimonadota</taxon>
        <taxon>Gemmatimonadia</taxon>
        <taxon>Gemmatimonadales</taxon>
        <taxon>Gemmatimonadaceae</taxon>
        <taxon>Pseudogemmatithrix</taxon>
    </lineage>
</organism>
<reference evidence="23" key="1">
    <citation type="submission" date="2023-07" db="EMBL/GenBank/DDBJ databases">
        <authorList>
            <person name="Haufschild T."/>
            <person name="Kallscheuer N."/>
            <person name="Hammer J."/>
            <person name="Kohn T."/>
            <person name="Kabuu M."/>
            <person name="Jogler M."/>
            <person name="Wohfarth N."/>
            <person name="Heuer A."/>
            <person name="Rohde M."/>
            <person name="van Teeseling M.C.F."/>
            <person name="Jogler C."/>
        </authorList>
    </citation>
    <scope>NUCLEOTIDE SEQUENCE</scope>
    <source>
        <strain evidence="23">Strain 138</strain>
        <strain evidence="24">Strain 318</strain>
    </source>
</reference>
<evidence type="ECO:0000256" key="5">
    <source>
        <dbReference type="ARBA" id="ARBA00012024"/>
    </source>
</evidence>
<evidence type="ECO:0000256" key="9">
    <source>
        <dbReference type="ARBA" id="ARBA00022763"/>
    </source>
</evidence>
<evidence type="ECO:0000313" key="25">
    <source>
        <dbReference type="Proteomes" id="UP001229955"/>
    </source>
</evidence>
<comment type="catalytic activity">
    <reaction evidence="19">
        <text>2'-deoxyribonucleotide-(2'-deoxyribose 5'-phosphate)-2'-deoxyribonucleotide-DNA = a 3'-end 2'-deoxyribonucleotide-(2,3-dehydro-2,3-deoxyribose 5'-phosphate)-DNA + a 5'-end 5'-phospho-2'-deoxyribonucleoside-DNA + H(+)</text>
        <dbReference type="Rhea" id="RHEA:66592"/>
        <dbReference type="Rhea" id="RHEA-COMP:13180"/>
        <dbReference type="Rhea" id="RHEA-COMP:16897"/>
        <dbReference type="Rhea" id="RHEA-COMP:17067"/>
        <dbReference type="ChEBI" id="CHEBI:15378"/>
        <dbReference type="ChEBI" id="CHEBI:136412"/>
        <dbReference type="ChEBI" id="CHEBI:157695"/>
        <dbReference type="ChEBI" id="CHEBI:167181"/>
        <dbReference type="EC" id="4.2.99.18"/>
    </reaction>
</comment>
<feature type="domain" description="FPG-type" evidence="21">
    <location>
        <begin position="240"/>
        <end position="275"/>
    </location>
</feature>
<evidence type="ECO:0000256" key="6">
    <source>
        <dbReference type="ARBA" id="ARBA00012720"/>
    </source>
</evidence>
<dbReference type="InterPro" id="IPR015886">
    <property type="entry name" value="H2TH_FPG"/>
</dbReference>
<sequence>MPELPETETIARDLDAALRGAVIRTVNVARADVVRGTPIDRPETPHFIGSPLTRVFRRAKAIVLEFATGDRLVVVPRFTGALLLSRDPHADRHPYCCVQFLLTDGQSLQYVDVRRLGTVSLLMPDEYRTWDASLGPEPLDPALTAERFSGILRGSSRAVKSVLMDQKRLAGVGNIYANEALWHSGIRPARRASAVTRAEAARLLDALREILTASIALRGTTFRDFQDAYGGRGGYARELKVYGRGGAACLRCGETLQETHRLEGRSTVWCRSCQR</sequence>
<dbReference type="GO" id="GO:0006284">
    <property type="term" value="P:base-excision repair"/>
    <property type="evidence" value="ECO:0007669"/>
    <property type="project" value="InterPro"/>
</dbReference>
<dbReference type="SUPFAM" id="SSF46946">
    <property type="entry name" value="S13-like H2TH domain"/>
    <property type="match status" value="1"/>
</dbReference>
<evidence type="ECO:0000256" key="7">
    <source>
        <dbReference type="ARBA" id="ARBA00016240"/>
    </source>
</evidence>
<keyword evidence="9" id="KW-0227">DNA damage</keyword>
<comment type="catalytic activity">
    <reaction evidence="1">
        <text>Hydrolysis of DNA containing ring-opened 7-methylguanine residues, releasing 2,6-diamino-4-hydroxy-5-(N-methyl)formamidopyrimidine.</text>
        <dbReference type="EC" id="3.2.2.23"/>
    </reaction>
</comment>
<evidence type="ECO:0000256" key="2">
    <source>
        <dbReference type="ARBA" id="ARBA00001947"/>
    </source>
</evidence>
<dbReference type="SMART" id="SM00898">
    <property type="entry name" value="Fapy_DNA_glyco"/>
    <property type="match status" value="1"/>
</dbReference>
<accession>A0AA49K264</accession>
<evidence type="ECO:0000259" key="22">
    <source>
        <dbReference type="PROSITE" id="PS51068"/>
    </source>
</evidence>
<evidence type="ECO:0000256" key="14">
    <source>
        <dbReference type="ARBA" id="ARBA00023204"/>
    </source>
</evidence>
<dbReference type="GO" id="GO:0034039">
    <property type="term" value="F:8-oxo-7,8-dihydroguanine DNA N-glycosylase activity"/>
    <property type="evidence" value="ECO:0007669"/>
    <property type="project" value="TreeGrafter"/>
</dbReference>
<dbReference type="CDD" id="cd08966">
    <property type="entry name" value="EcFpg-like_N"/>
    <property type="match status" value="1"/>
</dbReference>
<dbReference type="PROSITE" id="PS51066">
    <property type="entry name" value="ZF_FPG_2"/>
    <property type="match status" value="1"/>
</dbReference>
<dbReference type="GO" id="GO:0008270">
    <property type="term" value="F:zinc ion binding"/>
    <property type="evidence" value="ECO:0007669"/>
    <property type="project" value="UniProtKB-KW"/>
</dbReference>
<dbReference type="EMBL" id="CP130612">
    <property type="protein sequence ID" value="WKW12936.1"/>
    <property type="molecule type" value="Genomic_DNA"/>
</dbReference>
<comment type="subunit">
    <text evidence="4">Monomer.</text>
</comment>
<evidence type="ECO:0000256" key="18">
    <source>
        <dbReference type="ARBA" id="ARBA00030638"/>
    </source>
</evidence>
<dbReference type="SUPFAM" id="SSF57716">
    <property type="entry name" value="Glucocorticoid receptor-like (DNA-binding domain)"/>
    <property type="match status" value="1"/>
</dbReference>
<dbReference type="Proteomes" id="UP001229955">
    <property type="component" value="Chromosome"/>
</dbReference>
<evidence type="ECO:0000256" key="8">
    <source>
        <dbReference type="ARBA" id="ARBA00022723"/>
    </source>
</evidence>
<evidence type="ECO:0000256" key="4">
    <source>
        <dbReference type="ARBA" id="ARBA00011245"/>
    </source>
</evidence>
<dbReference type="InterPro" id="IPR035937">
    <property type="entry name" value="FPG_N"/>
</dbReference>
<evidence type="ECO:0000256" key="1">
    <source>
        <dbReference type="ARBA" id="ARBA00001668"/>
    </source>
</evidence>
<proteinExistence type="inferred from homology"/>
<dbReference type="FunFam" id="1.10.8.50:FF:000003">
    <property type="entry name" value="Formamidopyrimidine-DNA glycosylase"/>
    <property type="match status" value="1"/>
</dbReference>
<dbReference type="InterPro" id="IPR010979">
    <property type="entry name" value="Ribosomal_uS13-like_H2TH"/>
</dbReference>
<evidence type="ECO:0000256" key="12">
    <source>
        <dbReference type="ARBA" id="ARBA00022833"/>
    </source>
</evidence>
<dbReference type="InterPro" id="IPR020629">
    <property type="entry name" value="FPG_Glyclase"/>
</dbReference>
<dbReference type="Pfam" id="PF01149">
    <property type="entry name" value="Fapy_DNA_glyco"/>
    <property type="match status" value="1"/>
</dbReference>
<dbReference type="RefSeq" id="WP_367885803.1">
    <property type="nucleotide sequence ID" value="NZ_CP130612.1"/>
</dbReference>
<keyword evidence="25" id="KW-1185">Reference proteome</keyword>
<evidence type="ECO:0000256" key="3">
    <source>
        <dbReference type="ARBA" id="ARBA00009409"/>
    </source>
</evidence>
<evidence type="ECO:0000256" key="15">
    <source>
        <dbReference type="ARBA" id="ARBA00023239"/>
    </source>
</evidence>
<dbReference type="KEGG" id="pspc:Strain318_002246"/>
<name>A0AA49JVV7_9BACT</name>
<evidence type="ECO:0000256" key="11">
    <source>
        <dbReference type="ARBA" id="ARBA00022801"/>
    </source>
</evidence>
<dbReference type="SMART" id="SM01232">
    <property type="entry name" value="H2TH"/>
    <property type="match status" value="1"/>
</dbReference>
<feature type="domain" description="Formamidopyrimidine-DNA glycosylase catalytic" evidence="22">
    <location>
        <begin position="2"/>
        <end position="117"/>
    </location>
</feature>
<dbReference type="InterPro" id="IPR012319">
    <property type="entry name" value="FPG_cat"/>
</dbReference>
<keyword evidence="12" id="KW-0862">Zinc</keyword>
<evidence type="ECO:0000256" key="13">
    <source>
        <dbReference type="ARBA" id="ARBA00023125"/>
    </source>
</evidence>
<dbReference type="Gene3D" id="3.20.190.10">
    <property type="entry name" value="MutM-like, N-terminal"/>
    <property type="match status" value="1"/>
</dbReference>
<evidence type="ECO:0000256" key="17">
    <source>
        <dbReference type="ARBA" id="ARBA00023295"/>
    </source>
</evidence>
<dbReference type="GO" id="GO:0140078">
    <property type="term" value="F:class I DNA-(apurinic or apyrimidinic site) endonuclease activity"/>
    <property type="evidence" value="ECO:0007669"/>
    <property type="project" value="UniProtKB-EC"/>
</dbReference>
<evidence type="ECO:0000313" key="23">
    <source>
        <dbReference type="EMBL" id="WKW12936.1"/>
    </source>
</evidence>
<dbReference type="EMBL" id="CP130613">
    <property type="protein sequence ID" value="WKW15843.1"/>
    <property type="molecule type" value="Genomic_DNA"/>
</dbReference>
<keyword evidence="10 20" id="KW-0863">Zinc-finger</keyword>
<dbReference type="SUPFAM" id="SSF81624">
    <property type="entry name" value="N-terminal domain of MutM-like DNA repair proteins"/>
    <property type="match status" value="1"/>
</dbReference>
<accession>A0AA49JVV7</accession>
<keyword evidence="13" id="KW-0238">DNA-binding</keyword>
<evidence type="ECO:0000313" key="24">
    <source>
        <dbReference type="EMBL" id="WKW15843.1"/>
    </source>
</evidence>